<evidence type="ECO:0000313" key="2">
    <source>
        <dbReference type="EMBL" id="ACF14208.1"/>
    </source>
</evidence>
<dbReference type="STRING" id="517418.Ctha_1751"/>
<dbReference type="HOGENOM" id="CLU_2536495_0_0_10"/>
<keyword evidence="3" id="KW-1185">Reference proteome</keyword>
<organism evidence="2 3">
    <name type="scientific">Chloroherpeton thalassium (strain ATCC 35110 / GB-78)</name>
    <dbReference type="NCBI Taxonomy" id="517418"/>
    <lineage>
        <taxon>Bacteria</taxon>
        <taxon>Pseudomonadati</taxon>
        <taxon>Chlorobiota</taxon>
        <taxon>Chlorobiia</taxon>
        <taxon>Chlorobiales</taxon>
        <taxon>Chloroherpetonaceae</taxon>
        <taxon>Chloroherpeton</taxon>
    </lineage>
</organism>
<accession>B3QTA9</accession>
<gene>
    <name evidence="2" type="ordered locus">Ctha_1751</name>
</gene>
<dbReference type="NCBIfam" id="TIGR04183">
    <property type="entry name" value="Por_Secre_tail"/>
    <property type="match status" value="1"/>
</dbReference>
<dbReference type="Pfam" id="PF18962">
    <property type="entry name" value="Por_Secre_tail"/>
    <property type="match status" value="1"/>
</dbReference>
<dbReference type="Proteomes" id="UP000001208">
    <property type="component" value="Chromosome"/>
</dbReference>
<evidence type="ECO:0000313" key="3">
    <source>
        <dbReference type="Proteomes" id="UP000001208"/>
    </source>
</evidence>
<proteinExistence type="predicted"/>
<dbReference type="EMBL" id="CP001100">
    <property type="protein sequence ID" value="ACF14208.1"/>
    <property type="molecule type" value="Genomic_DNA"/>
</dbReference>
<feature type="domain" description="Secretion system C-terminal sorting" evidence="1">
    <location>
        <begin position="5"/>
        <end position="80"/>
    </location>
</feature>
<sequence length="83" mass="9304">MSQNYPSPFNPSTTIAFSLKQAGKVTFRVFDMLGRVVHQEIFNGKSGENAPISFDGKRLMSGVYFYQINANGFSSTKKMMLLK</sequence>
<protein>
    <recommendedName>
        <fullName evidence="1">Secretion system C-terminal sorting domain-containing protein</fullName>
    </recommendedName>
</protein>
<name>B3QTA9_CHLT3</name>
<reference evidence="2 3" key="1">
    <citation type="submission" date="2008-06" db="EMBL/GenBank/DDBJ databases">
        <title>Complete sequence of Chloroherpeton thalassium ATCC 35110.</title>
        <authorList>
            <consortium name="US DOE Joint Genome Institute"/>
            <person name="Lucas S."/>
            <person name="Copeland A."/>
            <person name="Lapidus A."/>
            <person name="Glavina del Rio T."/>
            <person name="Dalin E."/>
            <person name="Tice H."/>
            <person name="Bruce D."/>
            <person name="Goodwin L."/>
            <person name="Pitluck S."/>
            <person name="Schmutz J."/>
            <person name="Larimer F."/>
            <person name="Land M."/>
            <person name="Hauser L."/>
            <person name="Kyrpides N."/>
            <person name="Mikhailova N."/>
            <person name="Liu Z."/>
            <person name="Li T."/>
            <person name="Zhao F."/>
            <person name="Overmann J."/>
            <person name="Bryant D.A."/>
            <person name="Richardson P."/>
        </authorList>
    </citation>
    <scope>NUCLEOTIDE SEQUENCE [LARGE SCALE GENOMIC DNA]</scope>
    <source>
        <strain evidence="3">ATCC 35110 / GB-78</strain>
    </source>
</reference>
<dbReference type="Gene3D" id="2.60.40.4070">
    <property type="match status" value="1"/>
</dbReference>
<dbReference type="eggNOG" id="COG5184">
    <property type="taxonomic scope" value="Bacteria"/>
</dbReference>
<dbReference type="AlphaFoldDB" id="B3QTA9"/>
<evidence type="ECO:0000259" key="1">
    <source>
        <dbReference type="Pfam" id="PF18962"/>
    </source>
</evidence>
<dbReference type="KEGG" id="cts:Ctha_1751"/>
<dbReference type="InterPro" id="IPR026444">
    <property type="entry name" value="Secre_tail"/>
</dbReference>
<dbReference type="RefSeq" id="WP_012500292.1">
    <property type="nucleotide sequence ID" value="NC_011026.1"/>
</dbReference>